<feature type="domain" description="5'-Nucleotidase C-terminal" evidence="4">
    <location>
        <begin position="314"/>
        <end position="467"/>
    </location>
</feature>
<dbReference type="GO" id="GO:0030288">
    <property type="term" value="C:outer membrane-bounded periplasmic space"/>
    <property type="evidence" value="ECO:0007669"/>
    <property type="project" value="TreeGrafter"/>
</dbReference>
<dbReference type="PANTHER" id="PTHR11575">
    <property type="entry name" value="5'-NUCLEOTIDASE-RELATED"/>
    <property type="match status" value="1"/>
</dbReference>
<evidence type="ECO:0000256" key="1">
    <source>
        <dbReference type="ARBA" id="ARBA00022729"/>
    </source>
</evidence>
<organism evidence="5 6">
    <name type="scientific">Roseburia hominis</name>
    <dbReference type="NCBI Taxonomy" id="301301"/>
    <lineage>
        <taxon>Bacteria</taxon>
        <taxon>Bacillati</taxon>
        <taxon>Bacillota</taxon>
        <taxon>Clostridia</taxon>
        <taxon>Lachnospirales</taxon>
        <taxon>Lachnospiraceae</taxon>
        <taxon>Roseburia</taxon>
    </lineage>
</organism>
<dbReference type="Gene3D" id="3.60.21.10">
    <property type="match status" value="1"/>
</dbReference>
<keyword evidence="2" id="KW-0547">Nucleotide-binding</keyword>
<dbReference type="GO" id="GO:0000166">
    <property type="term" value="F:nucleotide binding"/>
    <property type="evidence" value="ECO:0007669"/>
    <property type="project" value="UniProtKB-KW"/>
</dbReference>
<keyword evidence="2" id="KW-0378">Hydrolase</keyword>
<dbReference type="EMBL" id="QRVL01000012">
    <property type="protein sequence ID" value="RGS38346.1"/>
    <property type="molecule type" value="Genomic_DNA"/>
</dbReference>
<dbReference type="Pfam" id="PF02872">
    <property type="entry name" value="5_nucleotid_C"/>
    <property type="match status" value="1"/>
</dbReference>
<evidence type="ECO:0000313" key="5">
    <source>
        <dbReference type="EMBL" id="RGS38346.1"/>
    </source>
</evidence>
<name>A0A395V8K3_9FIRM</name>
<dbReference type="GO" id="GO:0016787">
    <property type="term" value="F:hydrolase activity"/>
    <property type="evidence" value="ECO:0007669"/>
    <property type="project" value="UniProtKB-KW"/>
</dbReference>
<dbReference type="SUPFAM" id="SSF56300">
    <property type="entry name" value="Metallo-dependent phosphatases"/>
    <property type="match status" value="1"/>
</dbReference>
<dbReference type="Pfam" id="PF00149">
    <property type="entry name" value="Metallophos"/>
    <property type="match status" value="1"/>
</dbReference>
<dbReference type="Gene3D" id="3.90.780.10">
    <property type="entry name" value="5'-Nucleotidase, C-terminal domain"/>
    <property type="match status" value="1"/>
</dbReference>
<evidence type="ECO:0000259" key="3">
    <source>
        <dbReference type="Pfam" id="PF00149"/>
    </source>
</evidence>
<sequence>MEQTLKIYFTSDVHGYFYPTTYGDLKRKDLGLFSFARDFKKDESTLVIDGGDILQGSAFAYYCRQKSGSPQAIADIMNDCGYDYYTLGNHDFNYGMDYQNAYIEAHHGACVCQNVVDEAGRACHPYVIHTLGNGLRVGIVGIVTDYVNVWERKENLAGICITDPFEAAKEALLHLKKEVDITLCIYHGGFECDLKTGERLQKTTENVGYRICKELDFDILLTGHQHMSVDGQYVHGTYVVQPLENAKEYHYLEAERTKDGLAVRSEKRVADGANAVGALCEKYAAEEERVQSWLDQPIGHLSRALLPGEKAEMALHGSPIADFLNRIQLHFSGAQLSAVGLANEIAGFRSEVSVRDIIATYPYPNTLIVCRISGKQLKQVMERSAEYFAVATDGTVQVAESFLVPKVEHYNYDYYMGAAYEIDPAAPVGNRIKNLTYQGKTVTETDSFTLCLNNYRYSGAGGYEVYTECELVREINTEMVELILEYFKENPYVEV</sequence>
<gene>
    <name evidence="5" type="ORF">DWX93_12500</name>
</gene>
<dbReference type="InterPro" id="IPR029052">
    <property type="entry name" value="Metallo-depent_PP-like"/>
</dbReference>
<accession>A0A395V8K3</accession>
<dbReference type="GO" id="GO:0009166">
    <property type="term" value="P:nucleotide catabolic process"/>
    <property type="evidence" value="ECO:0007669"/>
    <property type="project" value="InterPro"/>
</dbReference>
<dbReference type="InterPro" id="IPR004843">
    <property type="entry name" value="Calcineurin-like_PHP"/>
</dbReference>
<feature type="domain" description="Calcineurin-like phosphoesterase" evidence="3">
    <location>
        <begin position="5"/>
        <end position="227"/>
    </location>
</feature>
<evidence type="ECO:0000259" key="4">
    <source>
        <dbReference type="Pfam" id="PF02872"/>
    </source>
</evidence>
<dbReference type="InterPro" id="IPR008334">
    <property type="entry name" value="5'-Nucleotdase_C"/>
</dbReference>
<protein>
    <submittedName>
        <fullName evidence="5">Bifunctional metallophosphatase/5'-nucleotidase</fullName>
    </submittedName>
</protein>
<proteinExistence type="inferred from homology"/>
<dbReference type="PRINTS" id="PR01607">
    <property type="entry name" value="APYRASEFAMLY"/>
</dbReference>
<dbReference type="AlphaFoldDB" id="A0A395V8K3"/>
<keyword evidence="1" id="KW-0732">Signal</keyword>
<dbReference type="InterPro" id="IPR006179">
    <property type="entry name" value="5_nucleotidase/apyrase"/>
</dbReference>
<evidence type="ECO:0000256" key="2">
    <source>
        <dbReference type="RuleBase" id="RU362119"/>
    </source>
</evidence>
<reference evidence="5 6" key="1">
    <citation type="submission" date="2018-08" db="EMBL/GenBank/DDBJ databases">
        <title>A genome reference for cultivated species of the human gut microbiota.</title>
        <authorList>
            <person name="Zou Y."/>
            <person name="Xue W."/>
            <person name="Luo G."/>
        </authorList>
    </citation>
    <scope>NUCLEOTIDE SEQUENCE [LARGE SCALE GENOMIC DNA]</scope>
    <source>
        <strain evidence="5 6">AF22-12AC</strain>
    </source>
</reference>
<dbReference type="RefSeq" id="WP_118097856.1">
    <property type="nucleotide sequence ID" value="NZ_QRVL01000012.1"/>
</dbReference>
<dbReference type="Proteomes" id="UP000266172">
    <property type="component" value="Unassembled WGS sequence"/>
</dbReference>
<dbReference type="SUPFAM" id="SSF55816">
    <property type="entry name" value="5'-nucleotidase (syn. UDP-sugar hydrolase), C-terminal domain"/>
    <property type="match status" value="1"/>
</dbReference>
<comment type="similarity">
    <text evidence="2">Belongs to the 5'-nucleotidase family.</text>
</comment>
<evidence type="ECO:0000313" key="6">
    <source>
        <dbReference type="Proteomes" id="UP000266172"/>
    </source>
</evidence>
<dbReference type="InterPro" id="IPR036907">
    <property type="entry name" value="5'-Nucleotdase_C_sf"/>
</dbReference>
<comment type="caution">
    <text evidence="5">The sequence shown here is derived from an EMBL/GenBank/DDBJ whole genome shotgun (WGS) entry which is preliminary data.</text>
</comment>
<dbReference type="PANTHER" id="PTHR11575:SF6">
    <property type="entry name" value="2',3'-CYCLIC-NUCLEOTIDE 2'-PHOSPHODIESTERASE_3'-NUCLEOTIDASE"/>
    <property type="match status" value="1"/>
</dbReference>